<name>A0A419PS99_CLOSI</name>
<accession>A0A419PS99</accession>
<organism evidence="1 2">
    <name type="scientific">Clonorchis sinensis</name>
    <name type="common">Chinese liver fluke</name>
    <dbReference type="NCBI Taxonomy" id="79923"/>
    <lineage>
        <taxon>Eukaryota</taxon>
        <taxon>Metazoa</taxon>
        <taxon>Spiralia</taxon>
        <taxon>Lophotrochozoa</taxon>
        <taxon>Platyhelminthes</taxon>
        <taxon>Trematoda</taxon>
        <taxon>Digenea</taxon>
        <taxon>Opisthorchiida</taxon>
        <taxon>Opisthorchiata</taxon>
        <taxon>Opisthorchiidae</taxon>
        <taxon>Clonorchis</taxon>
    </lineage>
</organism>
<dbReference type="Proteomes" id="UP000286415">
    <property type="component" value="Unassembled WGS sequence"/>
</dbReference>
<evidence type="ECO:0000313" key="1">
    <source>
        <dbReference type="EMBL" id="KAG5452228.1"/>
    </source>
</evidence>
<protein>
    <submittedName>
        <fullName evidence="1">Uncharacterized protein</fullName>
    </submittedName>
</protein>
<feature type="non-terminal residue" evidence="1">
    <location>
        <position position="1"/>
    </location>
</feature>
<gene>
    <name evidence="1" type="ORF">CSKR_112525</name>
</gene>
<dbReference type="OrthoDB" id="10051416at2759"/>
<sequence>IPVTILQRGARWPKWLEREFIDRKVRGSNPTSASLLLLSRLGQPGSISALVQPSGGMAVRHRKGATAERRQLYYTHIVLFDALLYDLLRLHVTCSFNSARGMNCVGYMTKRFSQKIGLACVAVYQNSRRQACDKCDHRTFNQFSFNSYFGNSRWLFYTLMCRVLSISGARWLGGCNANSLNGSAWFKPDFCLSTSPG</sequence>
<dbReference type="AlphaFoldDB" id="A0A419PS99"/>
<evidence type="ECO:0000313" key="2">
    <source>
        <dbReference type="Proteomes" id="UP000286415"/>
    </source>
</evidence>
<reference evidence="1 2" key="2">
    <citation type="journal article" date="2021" name="Genomics">
        <title>High-quality reference genome for Clonorchis sinensis.</title>
        <authorList>
            <person name="Young N.D."/>
            <person name="Stroehlein A.J."/>
            <person name="Kinkar L."/>
            <person name="Wang T."/>
            <person name="Sohn W.M."/>
            <person name="Chang B.C.H."/>
            <person name="Kaur P."/>
            <person name="Weisz D."/>
            <person name="Dudchenko O."/>
            <person name="Aiden E.L."/>
            <person name="Korhonen P.K."/>
            <person name="Gasser R.B."/>
        </authorList>
    </citation>
    <scope>NUCLEOTIDE SEQUENCE [LARGE SCALE GENOMIC DNA]</scope>
    <source>
        <strain evidence="1">Cs-k2</strain>
    </source>
</reference>
<dbReference type="InParanoid" id="A0A419PS99"/>
<dbReference type="EMBL" id="NIRI02000042">
    <property type="protein sequence ID" value="KAG5452228.1"/>
    <property type="molecule type" value="Genomic_DNA"/>
</dbReference>
<proteinExistence type="predicted"/>
<keyword evidence="2" id="KW-1185">Reference proteome</keyword>
<reference evidence="1 2" key="1">
    <citation type="journal article" date="2018" name="Biotechnol. Adv.">
        <title>Improved genomic resources and new bioinformatic workflow for the carcinogenic parasite Clonorchis sinensis: Biotechnological implications.</title>
        <authorList>
            <person name="Wang D."/>
            <person name="Korhonen P.K."/>
            <person name="Gasser R.B."/>
            <person name="Young N.D."/>
        </authorList>
    </citation>
    <scope>NUCLEOTIDE SEQUENCE [LARGE SCALE GENOMIC DNA]</scope>
    <source>
        <strain evidence="1">Cs-k2</strain>
    </source>
</reference>
<comment type="caution">
    <text evidence="1">The sequence shown here is derived from an EMBL/GenBank/DDBJ whole genome shotgun (WGS) entry which is preliminary data.</text>
</comment>